<gene>
    <name evidence="4" type="ORF">GLV81_12825</name>
</gene>
<name>A0A6I6H2R8_9BACT</name>
<dbReference type="InterPro" id="IPR023997">
    <property type="entry name" value="TonB-dep_OMP_SusC/RagA_CS"/>
</dbReference>
<dbReference type="InterPro" id="IPR037066">
    <property type="entry name" value="Plug_dom_sf"/>
</dbReference>
<keyword evidence="1" id="KW-1134">Transmembrane beta strand</keyword>
<evidence type="ECO:0000259" key="3">
    <source>
        <dbReference type="Pfam" id="PF07715"/>
    </source>
</evidence>
<dbReference type="Gene3D" id="2.60.40.1120">
    <property type="entry name" value="Carboxypeptidase-like, regulatory domain"/>
    <property type="match status" value="1"/>
</dbReference>
<dbReference type="Pfam" id="PF13715">
    <property type="entry name" value="CarbopepD_reg_2"/>
    <property type="match status" value="1"/>
</dbReference>
<dbReference type="InterPro" id="IPR008969">
    <property type="entry name" value="CarboxyPept-like_regulatory"/>
</dbReference>
<keyword evidence="5" id="KW-1185">Reference proteome</keyword>
<dbReference type="InterPro" id="IPR018247">
    <property type="entry name" value="EF_Hand_1_Ca_BS"/>
</dbReference>
<dbReference type="PROSITE" id="PS52016">
    <property type="entry name" value="TONB_DEPENDENT_REC_3"/>
    <property type="match status" value="1"/>
</dbReference>
<dbReference type="KEGG" id="fls:GLV81_12825"/>
<dbReference type="EMBL" id="CP046566">
    <property type="protein sequence ID" value="QGW28861.1"/>
    <property type="molecule type" value="Genomic_DNA"/>
</dbReference>
<reference evidence="4 5" key="1">
    <citation type="submission" date="2019-11" db="EMBL/GenBank/DDBJ databases">
        <authorList>
            <person name="Im W.T."/>
        </authorList>
    </citation>
    <scope>NUCLEOTIDE SEQUENCE [LARGE SCALE GENOMIC DNA]</scope>
    <source>
        <strain evidence="4 5">SB-02</strain>
    </source>
</reference>
<evidence type="ECO:0000313" key="4">
    <source>
        <dbReference type="EMBL" id="QGW28861.1"/>
    </source>
</evidence>
<dbReference type="NCBIfam" id="TIGR04057">
    <property type="entry name" value="SusC_RagA_signa"/>
    <property type="match status" value="1"/>
</dbReference>
<keyword evidence="1" id="KW-0813">Transport</keyword>
<evidence type="ECO:0000256" key="2">
    <source>
        <dbReference type="SAM" id="SignalP"/>
    </source>
</evidence>
<dbReference type="Gene3D" id="2.170.130.10">
    <property type="entry name" value="TonB-dependent receptor, plug domain"/>
    <property type="match status" value="1"/>
</dbReference>
<feature type="chain" id="PRO_5026032880" evidence="2">
    <location>
        <begin position="28"/>
        <end position="1050"/>
    </location>
</feature>
<dbReference type="SUPFAM" id="SSF49464">
    <property type="entry name" value="Carboxypeptidase regulatory domain-like"/>
    <property type="match status" value="1"/>
</dbReference>
<keyword evidence="1" id="KW-0998">Cell outer membrane</keyword>
<feature type="domain" description="TonB-dependent receptor plug" evidence="3">
    <location>
        <begin position="122"/>
        <end position="235"/>
    </location>
</feature>
<comment type="subcellular location">
    <subcellularLocation>
        <location evidence="1">Cell outer membrane</location>
        <topology evidence="1">Multi-pass membrane protein</topology>
    </subcellularLocation>
</comment>
<keyword evidence="2" id="KW-0732">Signal</keyword>
<evidence type="ECO:0000256" key="1">
    <source>
        <dbReference type="PROSITE-ProRule" id="PRU01360"/>
    </source>
</evidence>
<dbReference type="Pfam" id="PF07715">
    <property type="entry name" value="Plug"/>
    <property type="match status" value="1"/>
</dbReference>
<comment type="similarity">
    <text evidence="1">Belongs to the TonB-dependent receptor family.</text>
</comment>
<dbReference type="GO" id="GO:0009279">
    <property type="term" value="C:cell outer membrane"/>
    <property type="evidence" value="ECO:0007669"/>
    <property type="project" value="UniProtKB-SubCell"/>
</dbReference>
<dbReference type="InterPro" id="IPR012910">
    <property type="entry name" value="Plug_dom"/>
</dbReference>
<dbReference type="SUPFAM" id="SSF56935">
    <property type="entry name" value="Porins"/>
    <property type="match status" value="1"/>
</dbReference>
<dbReference type="AlphaFoldDB" id="A0A6I6H2R8"/>
<protein>
    <submittedName>
        <fullName evidence="4">SusC/RagA family TonB-linked outer membrane protein</fullName>
    </submittedName>
</protein>
<feature type="signal peptide" evidence="2">
    <location>
        <begin position="1"/>
        <end position="27"/>
    </location>
</feature>
<dbReference type="Proteomes" id="UP000426027">
    <property type="component" value="Chromosome"/>
</dbReference>
<dbReference type="NCBIfam" id="TIGR04056">
    <property type="entry name" value="OMP_RagA_SusC"/>
    <property type="match status" value="1"/>
</dbReference>
<keyword evidence="1" id="KW-0472">Membrane</keyword>
<evidence type="ECO:0000313" key="5">
    <source>
        <dbReference type="Proteomes" id="UP000426027"/>
    </source>
</evidence>
<proteinExistence type="inferred from homology"/>
<accession>A0A6I6H2R8</accession>
<dbReference type="InterPro" id="IPR039426">
    <property type="entry name" value="TonB-dep_rcpt-like"/>
</dbReference>
<organism evidence="4 5">
    <name type="scientific">Phnomibacter ginsenosidimutans</name>
    <dbReference type="NCBI Taxonomy" id="2676868"/>
    <lineage>
        <taxon>Bacteria</taxon>
        <taxon>Pseudomonadati</taxon>
        <taxon>Bacteroidota</taxon>
        <taxon>Chitinophagia</taxon>
        <taxon>Chitinophagales</taxon>
        <taxon>Chitinophagaceae</taxon>
        <taxon>Phnomibacter</taxon>
    </lineage>
</organism>
<keyword evidence="1" id="KW-0812">Transmembrane</keyword>
<dbReference type="InterPro" id="IPR023996">
    <property type="entry name" value="TonB-dep_OMP_SusC/RagA"/>
</dbReference>
<dbReference type="PROSITE" id="PS00018">
    <property type="entry name" value="EF_HAND_1"/>
    <property type="match status" value="1"/>
</dbReference>
<sequence>MPYMKHMLKPKLLALSVFLLMAVGLFAQDVIVSGTVTSADNGQPLEGVSVRIKNTTSGTATNDKGQFTLKAPSSESVITFTYVGYVVYERKVGAGGSISVSMNKSNDQLDDVVVIGYGTKKKVNVIGSVASIKSAQIEDIPVSSLGAALIDRLPGVGVNFASGKPGSTVSINIRNSSIFAGASLVGATADPLYVIDGIIVDKETFDNLDASLVEDINFLKDASAAIYGAAGAKGVVLVTTKKGKPGKPKISYSGYYGVTDEAVTPKVMTAYQHAKMLNDGYAITGAPNTQRFSQADLDFLATNPYKSWYDEMWKASNLMRHTINVSGGNERITFFAGGNYYNETGNYGDISVQKYGFRMGTNAKIIDGLTASVTFASDFSKENRNTLKGANDETDDLSIRAIYLTPQWVPMKINGTYVGWNGVNPPGNWNPLALFNSGNYKRGNSQGLNVNASLEYKPTFLKGLTAKVQFGKLNRNATSKEYFPPYLVGNFIRGGQNGLLFTENLNASTPFQRVSNSDQLAEGSDINNTYQLIGTLSYAKKFKNSDFDVMLGFDQGEGTTQNIFFYKNGQLVGGVDQFWAFSNDGQTIRNPSYTNSAKRSYLGRVNYQLQGKYMVEIIARYDASANFPPSSRWGLFPSVGLGWKISDEKFFENAFPFINYMKVRANYGLVGEDRVANRLWQARFTQTTGMLFGTTVTNGLDPNVSPNPNITWEKARTFNVGFDMNLVRNKLNFTYDFFHRYNYDGFDRLENGVLPPTAGINTAVVNYGRSISWGHEFSIGFREYFRKDWTFNADVNFGFGNSQILQSYYNPARLGTYGTNELGISIGRDPRKYNGNNYGYIATGILRTQDEIDALLAKNPNYLIGGQKPQVGFMNFKDINGDGRIDDNDITTMFDRTTPIVTFGMTFGVAYKTIKLQMNMNLRLGGKSFYDSEARKVPTTTQNAPAFWNDHWTPENPNAQFPRADAPLARENSTFWAVSGTQSRINNMVLSYALPKKISERYRIPEFRAFFTGTNLWNIVNPLKYKDPYTSNFASYPTLRSMSLGLNVTL</sequence>